<dbReference type="InterPro" id="IPR003918">
    <property type="entry name" value="NADH_UbQ_OxRdtase"/>
</dbReference>
<feature type="transmembrane region" description="Helical" evidence="8">
    <location>
        <begin position="388"/>
        <end position="408"/>
    </location>
</feature>
<dbReference type="EMBL" id="BLXX01000007">
    <property type="protein sequence ID" value="GFO60153.1"/>
    <property type="molecule type" value="Genomic_DNA"/>
</dbReference>
<feature type="transmembrane region" description="Helical" evidence="8">
    <location>
        <begin position="12"/>
        <end position="30"/>
    </location>
</feature>
<feature type="transmembrane region" description="Helical" evidence="8">
    <location>
        <begin position="428"/>
        <end position="451"/>
    </location>
</feature>
<evidence type="ECO:0000259" key="9">
    <source>
        <dbReference type="Pfam" id="PF00361"/>
    </source>
</evidence>
<evidence type="ECO:0000256" key="7">
    <source>
        <dbReference type="RuleBase" id="RU000320"/>
    </source>
</evidence>
<feature type="transmembrane region" description="Helical" evidence="8">
    <location>
        <begin position="472"/>
        <end position="499"/>
    </location>
</feature>
<gene>
    <name evidence="10" type="primary">ehrA-1</name>
    <name evidence="10" type="ORF">GMST_24780</name>
</gene>
<name>A0A6V8MK81_9BACT</name>
<feature type="transmembrane region" description="Helical" evidence="8">
    <location>
        <begin position="307"/>
        <end position="328"/>
    </location>
</feature>
<dbReference type="GO" id="GO:0005886">
    <property type="term" value="C:plasma membrane"/>
    <property type="evidence" value="ECO:0007669"/>
    <property type="project" value="UniProtKB-SubCell"/>
</dbReference>
<proteinExistence type="predicted"/>
<feature type="transmembrane region" description="Helical" evidence="8">
    <location>
        <begin position="640"/>
        <end position="658"/>
    </location>
</feature>
<feature type="transmembrane region" description="Helical" evidence="8">
    <location>
        <begin position="85"/>
        <end position="108"/>
    </location>
</feature>
<dbReference type="Pfam" id="PF00361">
    <property type="entry name" value="Proton_antipo_M"/>
    <property type="match status" value="1"/>
</dbReference>
<keyword evidence="5" id="KW-0560">Oxidoreductase</keyword>
<dbReference type="GO" id="GO:0042773">
    <property type="term" value="P:ATP synthesis coupled electron transport"/>
    <property type="evidence" value="ECO:0007669"/>
    <property type="project" value="InterPro"/>
</dbReference>
<feature type="transmembrane region" description="Helical" evidence="8">
    <location>
        <begin position="209"/>
        <end position="227"/>
    </location>
</feature>
<dbReference type="Proteomes" id="UP000556026">
    <property type="component" value="Unassembled WGS sequence"/>
</dbReference>
<dbReference type="PANTHER" id="PTHR42682">
    <property type="entry name" value="HYDROGENASE-4 COMPONENT F"/>
    <property type="match status" value="1"/>
</dbReference>
<evidence type="ECO:0000256" key="6">
    <source>
        <dbReference type="ARBA" id="ARBA00023136"/>
    </source>
</evidence>
<protein>
    <submittedName>
        <fullName evidence="10">Hydrogenase</fullName>
    </submittedName>
</protein>
<feature type="domain" description="NADH:quinone oxidoreductase/Mrp antiporter transmembrane" evidence="9">
    <location>
        <begin position="142"/>
        <end position="414"/>
    </location>
</feature>
<feature type="transmembrane region" description="Helical" evidence="8">
    <location>
        <begin position="42"/>
        <end position="65"/>
    </location>
</feature>
<dbReference type="InterPro" id="IPR052175">
    <property type="entry name" value="ComplexI-like_HydComp"/>
</dbReference>
<accession>A0A6V8MK81</accession>
<evidence type="ECO:0000256" key="8">
    <source>
        <dbReference type="SAM" id="Phobius"/>
    </source>
</evidence>
<feature type="transmembrane region" description="Helical" evidence="8">
    <location>
        <begin position="142"/>
        <end position="159"/>
    </location>
</feature>
<evidence type="ECO:0000256" key="2">
    <source>
        <dbReference type="ARBA" id="ARBA00022475"/>
    </source>
</evidence>
<dbReference type="AlphaFoldDB" id="A0A6V8MK81"/>
<evidence type="ECO:0000256" key="4">
    <source>
        <dbReference type="ARBA" id="ARBA00022989"/>
    </source>
</evidence>
<evidence type="ECO:0000313" key="11">
    <source>
        <dbReference type="Proteomes" id="UP000556026"/>
    </source>
</evidence>
<dbReference type="PANTHER" id="PTHR42682:SF3">
    <property type="entry name" value="FORMATE HYDROGENLYASE SUBUNIT 3-RELATED"/>
    <property type="match status" value="1"/>
</dbReference>
<feature type="transmembrane region" description="Helical" evidence="8">
    <location>
        <begin position="171"/>
        <end position="189"/>
    </location>
</feature>
<dbReference type="RefSeq" id="WP_183354973.1">
    <property type="nucleotide sequence ID" value="NZ_BLXX01000007.1"/>
</dbReference>
<dbReference type="PRINTS" id="PR01437">
    <property type="entry name" value="NUOXDRDTASE4"/>
</dbReference>
<keyword evidence="4 8" id="KW-1133">Transmembrane helix</keyword>
<feature type="transmembrane region" description="Helical" evidence="8">
    <location>
        <begin position="519"/>
        <end position="541"/>
    </location>
</feature>
<dbReference type="GO" id="GO:0008137">
    <property type="term" value="F:NADH dehydrogenase (ubiquinone) activity"/>
    <property type="evidence" value="ECO:0007669"/>
    <property type="project" value="InterPro"/>
</dbReference>
<evidence type="ECO:0000256" key="5">
    <source>
        <dbReference type="ARBA" id="ARBA00023002"/>
    </source>
</evidence>
<keyword evidence="2" id="KW-1003">Cell membrane</keyword>
<comment type="caution">
    <text evidence="10">The sequence shown here is derived from an EMBL/GenBank/DDBJ whole genome shotgun (WGS) entry which is preliminary data.</text>
</comment>
<evidence type="ECO:0000256" key="3">
    <source>
        <dbReference type="ARBA" id="ARBA00022692"/>
    </source>
</evidence>
<evidence type="ECO:0000256" key="1">
    <source>
        <dbReference type="ARBA" id="ARBA00004651"/>
    </source>
</evidence>
<organism evidence="10 11">
    <name type="scientific">Geomonas silvestris</name>
    <dbReference type="NCBI Taxonomy" id="2740184"/>
    <lineage>
        <taxon>Bacteria</taxon>
        <taxon>Pseudomonadati</taxon>
        <taxon>Thermodesulfobacteriota</taxon>
        <taxon>Desulfuromonadia</taxon>
        <taxon>Geobacterales</taxon>
        <taxon>Geobacteraceae</taxon>
        <taxon>Geomonas</taxon>
    </lineage>
</organism>
<reference evidence="11" key="1">
    <citation type="submission" date="2020-06" db="EMBL/GenBank/DDBJ databases">
        <title>Draft genomic sequence of Geomonas sp. Red330.</title>
        <authorList>
            <person name="Itoh H."/>
            <person name="Zhenxing X."/>
            <person name="Ushijima N."/>
            <person name="Masuda Y."/>
            <person name="Shiratori Y."/>
            <person name="Senoo K."/>
        </authorList>
    </citation>
    <scope>NUCLEOTIDE SEQUENCE [LARGE SCALE GENOMIC DNA]</scope>
    <source>
        <strain evidence="11">Red330</strain>
    </source>
</reference>
<feature type="transmembrane region" description="Helical" evidence="8">
    <location>
        <begin position="120"/>
        <end position="136"/>
    </location>
</feature>
<keyword evidence="6 8" id="KW-0472">Membrane</keyword>
<sequence>MFDSLLQDPSLVVLGAVLLAALSGVPGLLLRPGESGQKLASLLAVAASALALPALISLLVAGKTSRYVFNWGLPFGPTELSFDPLSLLFLIPIFLVFPLGSLYALGYWPNASRPSTGPSLTFFYGLLSASMALVVLAHSGPLLLMAWEVMALSGFFLLLPEHESAEVRGAATVYLVASHVGVAGLFVLFSELRMVTGSFLFPETGSLALAGGAATVVFLAALVGFGSKAGLMPLHIWLPAAHANAPSHVSALLSGVMLKMGIYGLLRVLSFFGERPLWWGGTILVLGLVSALLGIAIAAVQKDFKRLLAYSSIENLGLIAAGIGMALIGQETGNPRLAYLGLAGALFHLLNHSLFKPLLFFCAGSVLHATGTRDLDLMGGLGKRLPRTALLSLVGAVAICGLPPFNGFASEFLLYLGFLGEARAPLPYLGLGVPVLALVGGVAAISFVKLYGITFLGAPRSEAAAHGHEAPAAMLFPMAVLGVLCLLGGLCPVLFLTLVQPVLATVVPQAAGFAGLPYSLLWFAAAGGVLLVLALGLSWLLRRRQQVLPAETGPTWGCGYLAPTPRMEYTGSSFGLLFGSFSSGVVRTRTSTRAPRGLVPGAARAGYLPEETLLERLILPALGLVGIAFRYLRRVQHGEVHLYIIYIFITLLALMLWVR</sequence>
<feature type="transmembrane region" description="Helical" evidence="8">
    <location>
        <begin position="340"/>
        <end position="367"/>
    </location>
</feature>
<comment type="subcellular location">
    <subcellularLocation>
        <location evidence="1">Cell membrane</location>
        <topology evidence="1">Multi-pass membrane protein</topology>
    </subcellularLocation>
    <subcellularLocation>
        <location evidence="7">Membrane</location>
        <topology evidence="7">Multi-pass membrane protein</topology>
    </subcellularLocation>
</comment>
<keyword evidence="11" id="KW-1185">Reference proteome</keyword>
<keyword evidence="3 7" id="KW-0812">Transmembrane</keyword>
<dbReference type="InterPro" id="IPR001750">
    <property type="entry name" value="ND/Mrp_TM"/>
</dbReference>
<feature type="transmembrane region" description="Helical" evidence="8">
    <location>
        <begin position="248"/>
        <end position="266"/>
    </location>
</feature>
<evidence type="ECO:0000313" key="10">
    <source>
        <dbReference type="EMBL" id="GFO60153.1"/>
    </source>
</evidence>
<dbReference type="GO" id="GO:0016491">
    <property type="term" value="F:oxidoreductase activity"/>
    <property type="evidence" value="ECO:0007669"/>
    <property type="project" value="UniProtKB-KW"/>
</dbReference>
<feature type="transmembrane region" description="Helical" evidence="8">
    <location>
        <begin position="278"/>
        <end position="300"/>
    </location>
</feature>